<evidence type="ECO:0000256" key="2">
    <source>
        <dbReference type="ARBA" id="ARBA00022475"/>
    </source>
</evidence>
<dbReference type="GO" id="GO:0005886">
    <property type="term" value="C:plasma membrane"/>
    <property type="evidence" value="ECO:0007669"/>
    <property type="project" value="UniProtKB-SubCell"/>
</dbReference>
<comment type="subcellular location">
    <subcellularLocation>
        <location evidence="1">Cell membrane</location>
        <topology evidence="1">Multi-pass membrane protein</topology>
    </subcellularLocation>
</comment>
<evidence type="ECO:0000313" key="7">
    <source>
        <dbReference type="EMBL" id="MFC7189495.1"/>
    </source>
</evidence>
<keyword evidence="4 6" id="KW-1133">Transmembrane helix</keyword>
<dbReference type="PANTHER" id="PTHR32196">
    <property type="entry name" value="ABC TRANSPORTER PERMEASE PROTEIN YPHD-RELATED-RELATED"/>
    <property type="match status" value="1"/>
</dbReference>
<dbReference type="GeneID" id="76199059"/>
<accession>A0ABD5YSQ9</accession>
<dbReference type="CDD" id="cd06579">
    <property type="entry name" value="TM_PBP1_transp_AraH_like"/>
    <property type="match status" value="1"/>
</dbReference>
<protein>
    <submittedName>
        <fullName evidence="7">ABC transporter permease</fullName>
    </submittedName>
</protein>
<sequence length="340" mass="35505">MNGENIVIGRFFEDTDSLLLSLLDNMIWPILAIVILGVLAFVPQTLASASSIQLIFWAGAPLGLLVLAESVTLLSGHFDLSIGAIAGFSAMFTGMVLGNCPSCWNYSDSALLGFVLILVIGLVIGVVNGVMIAKVGLNPFLQTLAFLIILEGAKTAMQTQPVTELPVGYILPGSTALIAIGLVLGAFIAFGVVMKYTRFGQAVYAVGSDADAAREVGINTDRIIIAVYTISGLLSALAGLLITGFIGIVPPLIGENLLFQAFAGAVIGGVSLFGGRGKVTGALGGVILIEIIQTALDNSPAIEATQIQMINGFVLLIAILLYATQERIRERVLARTGRGE</sequence>
<feature type="transmembrane region" description="Helical" evidence="6">
    <location>
        <begin position="54"/>
        <end position="74"/>
    </location>
</feature>
<keyword evidence="5 6" id="KW-0472">Membrane</keyword>
<proteinExistence type="predicted"/>
<dbReference type="RefSeq" id="WP_264554929.1">
    <property type="nucleotide sequence ID" value="NZ_CP109979.1"/>
</dbReference>
<evidence type="ECO:0000256" key="3">
    <source>
        <dbReference type="ARBA" id="ARBA00022692"/>
    </source>
</evidence>
<evidence type="ECO:0000256" key="4">
    <source>
        <dbReference type="ARBA" id="ARBA00022989"/>
    </source>
</evidence>
<evidence type="ECO:0000313" key="8">
    <source>
        <dbReference type="Proteomes" id="UP001596417"/>
    </source>
</evidence>
<evidence type="ECO:0000256" key="1">
    <source>
        <dbReference type="ARBA" id="ARBA00004651"/>
    </source>
</evidence>
<feature type="transmembrane region" description="Helical" evidence="6">
    <location>
        <begin position="223"/>
        <end position="249"/>
    </location>
</feature>
<feature type="transmembrane region" description="Helical" evidence="6">
    <location>
        <begin position="26"/>
        <end position="42"/>
    </location>
</feature>
<dbReference type="EMBL" id="JBHTAX010000001">
    <property type="protein sequence ID" value="MFC7189495.1"/>
    <property type="molecule type" value="Genomic_DNA"/>
</dbReference>
<organism evidence="7 8">
    <name type="scientific">Halocatena marina</name>
    <dbReference type="NCBI Taxonomy" id="2934937"/>
    <lineage>
        <taxon>Archaea</taxon>
        <taxon>Methanobacteriati</taxon>
        <taxon>Methanobacteriota</taxon>
        <taxon>Stenosarchaea group</taxon>
        <taxon>Halobacteria</taxon>
        <taxon>Halobacteriales</taxon>
        <taxon>Natronomonadaceae</taxon>
        <taxon>Halocatena</taxon>
    </lineage>
</organism>
<dbReference type="AlphaFoldDB" id="A0ABD5YSQ9"/>
<feature type="transmembrane region" description="Helical" evidence="6">
    <location>
        <begin position="110"/>
        <end position="133"/>
    </location>
</feature>
<feature type="transmembrane region" description="Helical" evidence="6">
    <location>
        <begin position="169"/>
        <end position="194"/>
    </location>
</feature>
<keyword evidence="8" id="KW-1185">Reference proteome</keyword>
<reference evidence="7 8" key="1">
    <citation type="journal article" date="2019" name="Int. J. Syst. Evol. Microbiol.">
        <title>The Global Catalogue of Microorganisms (GCM) 10K type strain sequencing project: providing services to taxonomists for standard genome sequencing and annotation.</title>
        <authorList>
            <consortium name="The Broad Institute Genomics Platform"/>
            <consortium name="The Broad Institute Genome Sequencing Center for Infectious Disease"/>
            <person name="Wu L."/>
            <person name="Ma J."/>
        </authorList>
    </citation>
    <scope>NUCLEOTIDE SEQUENCE [LARGE SCALE GENOMIC DNA]</scope>
    <source>
        <strain evidence="7 8">RDMS1</strain>
    </source>
</reference>
<dbReference type="Proteomes" id="UP001596417">
    <property type="component" value="Unassembled WGS sequence"/>
</dbReference>
<gene>
    <name evidence="7" type="ORF">ACFQL7_06280</name>
</gene>
<name>A0ABD5YSQ9_9EURY</name>
<feature type="transmembrane region" description="Helical" evidence="6">
    <location>
        <begin position="306"/>
        <end position="323"/>
    </location>
</feature>
<feature type="transmembrane region" description="Helical" evidence="6">
    <location>
        <begin position="80"/>
        <end position="98"/>
    </location>
</feature>
<keyword evidence="3 6" id="KW-0812">Transmembrane</keyword>
<comment type="caution">
    <text evidence="7">The sequence shown here is derived from an EMBL/GenBank/DDBJ whole genome shotgun (WGS) entry which is preliminary data.</text>
</comment>
<evidence type="ECO:0000256" key="5">
    <source>
        <dbReference type="ARBA" id="ARBA00023136"/>
    </source>
</evidence>
<keyword evidence="2" id="KW-1003">Cell membrane</keyword>
<dbReference type="InterPro" id="IPR001851">
    <property type="entry name" value="ABC_transp_permease"/>
</dbReference>
<feature type="transmembrane region" description="Helical" evidence="6">
    <location>
        <begin position="256"/>
        <end position="274"/>
    </location>
</feature>
<dbReference type="Pfam" id="PF02653">
    <property type="entry name" value="BPD_transp_2"/>
    <property type="match status" value="1"/>
</dbReference>
<evidence type="ECO:0000256" key="6">
    <source>
        <dbReference type="SAM" id="Phobius"/>
    </source>
</evidence>